<evidence type="ECO:0000256" key="7">
    <source>
        <dbReference type="SAM" id="MobiDB-lite"/>
    </source>
</evidence>
<comment type="subcellular location">
    <subcellularLocation>
        <location evidence="1">Cell outer membrane</location>
        <topology evidence="1">Lipid-anchor</topology>
    </subcellularLocation>
</comment>
<dbReference type="AlphaFoldDB" id="A0A9W6GRC5"/>
<evidence type="ECO:0000256" key="5">
    <source>
        <dbReference type="ARBA" id="ARBA00023237"/>
    </source>
</evidence>
<keyword evidence="10" id="KW-1185">Reference proteome</keyword>
<feature type="chain" id="PRO_5040918052" description="Lipoprotein" evidence="8">
    <location>
        <begin position="27"/>
        <end position="91"/>
    </location>
</feature>
<evidence type="ECO:0000256" key="2">
    <source>
        <dbReference type="ARBA" id="ARBA00022729"/>
    </source>
</evidence>
<accession>A0A9W6GRC5</accession>
<evidence type="ECO:0008006" key="11">
    <source>
        <dbReference type="Google" id="ProtNLM"/>
    </source>
</evidence>
<dbReference type="GO" id="GO:0009279">
    <property type="term" value="C:cell outer membrane"/>
    <property type="evidence" value="ECO:0007669"/>
    <property type="project" value="UniProtKB-SubCell"/>
</dbReference>
<evidence type="ECO:0000256" key="1">
    <source>
        <dbReference type="ARBA" id="ARBA00004459"/>
    </source>
</evidence>
<dbReference type="RefSeq" id="WP_281800196.1">
    <property type="nucleotide sequence ID" value="NZ_BSEC01000001.1"/>
</dbReference>
<dbReference type="InterPro" id="IPR032831">
    <property type="entry name" value="LptM_cons"/>
</dbReference>
<evidence type="ECO:0000313" key="10">
    <source>
        <dbReference type="Proteomes" id="UP001144323"/>
    </source>
</evidence>
<feature type="compositionally biased region" description="Pro residues" evidence="7">
    <location>
        <begin position="81"/>
        <end position="91"/>
    </location>
</feature>
<reference evidence="9" key="1">
    <citation type="journal article" date="2023" name="Int. J. Syst. Evol. Microbiol.">
        <title>Methylocystis iwaonis sp. nov., a type II methane-oxidizing bacterium from surface soil of a rice paddy field in Japan, and emended description of the genus Methylocystis (ex Whittenbury et al. 1970) Bowman et al. 1993.</title>
        <authorList>
            <person name="Kaise H."/>
            <person name="Sawadogo J.B."/>
            <person name="Alam M.S."/>
            <person name="Ueno C."/>
            <person name="Dianou D."/>
            <person name="Shinjo R."/>
            <person name="Asakawa S."/>
        </authorList>
    </citation>
    <scope>NUCLEOTIDE SEQUENCE</scope>
    <source>
        <strain evidence="9">LMG27198</strain>
    </source>
</reference>
<evidence type="ECO:0000256" key="4">
    <source>
        <dbReference type="ARBA" id="ARBA00023139"/>
    </source>
</evidence>
<comment type="caution">
    <text evidence="9">The sequence shown here is derived from an EMBL/GenBank/DDBJ whole genome shotgun (WGS) entry which is preliminary data.</text>
</comment>
<sequence>MRYTPRLPAFALAALALLALSGCGRRGPLELPPEYQAQGAALKAQQDAELKASPRKAATGAPVPAPPPSIPSGVTGNRPPAHYPFPLDPLL</sequence>
<keyword evidence="4" id="KW-0564">Palmitate</keyword>
<evidence type="ECO:0000256" key="8">
    <source>
        <dbReference type="SAM" id="SignalP"/>
    </source>
</evidence>
<dbReference type="EMBL" id="BSEC01000001">
    <property type="protein sequence ID" value="GLI91518.1"/>
    <property type="molecule type" value="Genomic_DNA"/>
</dbReference>
<keyword evidence="6" id="KW-0449">Lipoprotein</keyword>
<protein>
    <recommendedName>
        <fullName evidence="11">Lipoprotein</fullName>
    </recommendedName>
</protein>
<keyword evidence="2 8" id="KW-0732">Signal</keyword>
<evidence type="ECO:0000256" key="6">
    <source>
        <dbReference type="ARBA" id="ARBA00023288"/>
    </source>
</evidence>
<keyword evidence="5" id="KW-0998">Cell outer membrane</keyword>
<name>A0A9W6GRC5_9HYPH</name>
<keyword evidence="3" id="KW-0472">Membrane</keyword>
<gene>
    <name evidence="9" type="ORF">LMG27198_05100</name>
</gene>
<feature type="signal peptide" evidence="8">
    <location>
        <begin position="1"/>
        <end position="26"/>
    </location>
</feature>
<dbReference type="NCBIfam" id="NF047847">
    <property type="entry name" value="SS_mature_LptM"/>
    <property type="match status" value="1"/>
</dbReference>
<dbReference type="PROSITE" id="PS51257">
    <property type="entry name" value="PROKAR_LIPOPROTEIN"/>
    <property type="match status" value="1"/>
</dbReference>
<organism evidence="9 10">
    <name type="scientific">Methylocystis echinoides</name>
    <dbReference type="NCBI Taxonomy" id="29468"/>
    <lineage>
        <taxon>Bacteria</taxon>
        <taxon>Pseudomonadati</taxon>
        <taxon>Pseudomonadota</taxon>
        <taxon>Alphaproteobacteria</taxon>
        <taxon>Hyphomicrobiales</taxon>
        <taxon>Methylocystaceae</taxon>
        <taxon>Methylocystis</taxon>
    </lineage>
</organism>
<dbReference type="Pfam" id="PF13627">
    <property type="entry name" value="LptM_cons"/>
    <property type="match status" value="1"/>
</dbReference>
<evidence type="ECO:0000313" key="9">
    <source>
        <dbReference type="EMBL" id="GLI91518.1"/>
    </source>
</evidence>
<feature type="region of interest" description="Disordered" evidence="7">
    <location>
        <begin position="38"/>
        <end position="91"/>
    </location>
</feature>
<dbReference type="Proteomes" id="UP001144323">
    <property type="component" value="Unassembled WGS sequence"/>
</dbReference>
<evidence type="ECO:0000256" key="3">
    <source>
        <dbReference type="ARBA" id="ARBA00023136"/>
    </source>
</evidence>
<proteinExistence type="predicted"/>